<dbReference type="GO" id="GO:0005737">
    <property type="term" value="C:cytoplasm"/>
    <property type="evidence" value="ECO:0007669"/>
    <property type="project" value="TreeGrafter"/>
</dbReference>
<dbReference type="Gene3D" id="3.30.9.10">
    <property type="entry name" value="D-Amino Acid Oxidase, subunit A, domain 2"/>
    <property type="match status" value="1"/>
</dbReference>
<dbReference type="PANTHER" id="PTHR13847:SF286">
    <property type="entry name" value="D-AMINO ACID DEHYDROGENASE"/>
    <property type="match status" value="1"/>
</dbReference>
<comment type="cofactor">
    <cofactor evidence="1">
        <name>FAD</name>
        <dbReference type="ChEBI" id="CHEBI:57692"/>
    </cofactor>
</comment>
<comment type="similarity">
    <text evidence="2">Belongs to the DadA oxidoreductase family.</text>
</comment>
<evidence type="ECO:0000256" key="3">
    <source>
        <dbReference type="ARBA" id="ARBA00022630"/>
    </source>
</evidence>
<dbReference type="AlphaFoldDB" id="A0A7D4UJW0"/>
<gene>
    <name evidence="6" type="ORF">HRU87_02665</name>
</gene>
<dbReference type="InterPro" id="IPR006076">
    <property type="entry name" value="FAD-dep_OxRdtase"/>
</dbReference>
<evidence type="ECO:0000256" key="4">
    <source>
        <dbReference type="ARBA" id="ARBA00023002"/>
    </source>
</evidence>
<dbReference type="Gene3D" id="3.50.50.60">
    <property type="entry name" value="FAD/NAD(P)-binding domain"/>
    <property type="match status" value="1"/>
</dbReference>
<keyword evidence="7" id="KW-1185">Reference proteome</keyword>
<evidence type="ECO:0000256" key="2">
    <source>
        <dbReference type="ARBA" id="ARBA00009410"/>
    </source>
</evidence>
<sequence>MAKVLVVGAGIFGTMHAYFALKAGHEVTLVERDPKPLSASVRNFGMIAVGGRAAGDELKVALRARELWGELAQQHSELTFRPSGSILVATSDNHLAVIEKVAQYPDASDRGWKALDRKQVMEMNPGIRGERVTGGLYCSQDAVVEPDRVLGEIRSIMHENPRFEYLPGHDVVSVDETSDGVRLAIRGGKKVSGDIAFVVPGADHSSLFGEHLDSEPLRRVFLQMARLENPGVTLTTSIANFDSLRFYPGYRGEPIDELEPVRPLVQEMVMQLLLQQRVDGTLTMGDTHVYEEPFPHEMREDCYDLLLDEAESILGTRPNITTRWQGIYSQNTADLICVRKKVTQKIMLVTGPGGRGNTLSPAIAETSMKEMFNV</sequence>
<dbReference type="EMBL" id="CP054056">
    <property type="protein sequence ID" value="QKJ25119.1"/>
    <property type="molecule type" value="Genomic_DNA"/>
</dbReference>
<dbReference type="KEGG" id="aqg:HRU87_02665"/>
<name>A0A7D4UJW0_9MICO</name>
<evidence type="ECO:0000313" key="6">
    <source>
        <dbReference type="EMBL" id="QKJ25119.1"/>
    </source>
</evidence>
<accession>A0A7D4UJW0</accession>
<proteinExistence type="inferred from homology"/>
<keyword evidence="3" id="KW-0285">Flavoprotein</keyword>
<dbReference type="GO" id="GO:0016491">
    <property type="term" value="F:oxidoreductase activity"/>
    <property type="evidence" value="ECO:0007669"/>
    <property type="project" value="UniProtKB-KW"/>
</dbReference>
<evidence type="ECO:0000259" key="5">
    <source>
        <dbReference type="Pfam" id="PF01266"/>
    </source>
</evidence>
<dbReference type="SUPFAM" id="SSF51905">
    <property type="entry name" value="FAD/NAD(P)-binding domain"/>
    <property type="match status" value="1"/>
</dbReference>
<evidence type="ECO:0000256" key="1">
    <source>
        <dbReference type="ARBA" id="ARBA00001974"/>
    </source>
</evidence>
<dbReference type="Pfam" id="PF01266">
    <property type="entry name" value="DAO"/>
    <property type="match status" value="1"/>
</dbReference>
<feature type="domain" description="FAD dependent oxidoreductase" evidence="5">
    <location>
        <begin position="3"/>
        <end position="365"/>
    </location>
</feature>
<organism evidence="6 7">
    <name type="scientific">Aquiluna borgnonia</name>
    <dbReference type="NCBI Taxonomy" id="2499157"/>
    <lineage>
        <taxon>Bacteria</taxon>
        <taxon>Bacillati</taxon>
        <taxon>Actinomycetota</taxon>
        <taxon>Actinomycetes</taxon>
        <taxon>Micrococcales</taxon>
        <taxon>Microbacteriaceae</taxon>
        <taxon>Luna cluster</taxon>
        <taxon>Luna-1 subcluster</taxon>
        <taxon>Aquiluna</taxon>
    </lineage>
</organism>
<dbReference type="PANTHER" id="PTHR13847">
    <property type="entry name" value="SARCOSINE DEHYDROGENASE-RELATED"/>
    <property type="match status" value="1"/>
</dbReference>
<keyword evidence="4" id="KW-0560">Oxidoreductase</keyword>
<dbReference type="Proteomes" id="UP000501003">
    <property type="component" value="Chromosome"/>
</dbReference>
<dbReference type="InterPro" id="IPR036188">
    <property type="entry name" value="FAD/NAD-bd_sf"/>
</dbReference>
<protein>
    <submittedName>
        <fullName evidence="6">FAD-dependent oxidoreductase</fullName>
    </submittedName>
</protein>
<evidence type="ECO:0000313" key="7">
    <source>
        <dbReference type="Proteomes" id="UP000501003"/>
    </source>
</evidence>
<dbReference type="RefSeq" id="WP_173493416.1">
    <property type="nucleotide sequence ID" value="NZ_CP054056.1"/>
</dbReference>
<reference evidence="6 7" key="1">
    <citation type="submission" date="2020-05" db="EMBL/GenBank/DDBJ databases">
        <title>Aquirufa sp. strain 15G-AUS-rot a new Aquirufa species.</title>
        <authorList>
            <person name="Pitt A."/>
            <person name="Hahn M.W."/>
        </authorList>
    </citation>
    <scope>NUCLEOTIDE SEQUENCE [LARGE SCALE GENOMIC DNA]</scope>
    <source>
        <strain evidence="6 7">15G-AUS-rot</strain>
    </source>
</reference>